<dbReference type="RefSeq" id="WP_393170593.1">
    <property type="nucleotide sequence ID" value="NZ_JBICRM010000019.1"/>
</dbReference>
<reference evidence="1 2" key="1">
    <citation type="submission" date="2024-10" db="EMBL/GenBank/DDBJ databases">
        <authorList>
            <person name="Topkara A.R."/>
            <person name="Saygin H."/>
        </authorList>
    </citation>
    <scope>NUCLEOTIDE SEQUENCE [LARGE SCALE GENOMIC DNA]</scope>
    <source>
        <strain evidence="1 2">M3C6</strain>
    </source>
</reference>
<proteinExistence type="predicted"/>
<gene>
    <name evidence="1" type="ORF">ACFLIM_28570</name>
</gene>
<keyword evidence="2" id="KW-1185">Reference proteome</keyword>
<dbReference type="EMBL" id="JBICRM010000019">
    <property type="protein sequence ID" value="MFG1707156.1"/>
    <property type="molecule type" value="Genomic_DNA"/>
</dbReference>
<name>A0ABW7AL29_9ACTN</name>
<evidence type="ECO:0000313" key="1">
    <source>
        <dbReference type="EMBL" id="MFG1707156.1"/>
    </source>
</evidence>
<sequence>MPVSSLEDSIAVDRVYIAEVIIPPEKEEKIRKKHDCTGDDVREALIYGMDVVAEWVDDDIHGERVEAKAVFWNGRPFVAYLDPRNPNDPNEGTFVLRTAFVKS</sequence>
<dbReference type="Proteomes" id="UP001603978">
    <property type="component" value="Unassembled WGS sequence"/>
</dbReference>
<comment type="caution">
    <text evidence="1">The sequence shown here is derived from an EMBL/GenBank/DDBJ whole genome shotgun (WGS) entry which is preliminary data.</text>
</comment>
<organism evidence="1 2">
    <name type="scientific">Nonomuraea marmarensis</name>
    <dbReference type="NCBI Taxonomy" id="3351344"/>
    <lineage>
        <taxon>Bacteria</taxon>
        <taxon>Bacillati</taxon>
        <taxon>Actinomycetota</taxon>
        <taxon>Actinomycetes</taxon>
        <taxon>Streptosporangiales</taxon>
        <taxon>Streptosporangiaceae</taxon>
        <taxon>Nonomuraea</taxon>
    </lineage>
</organism>
<protein>
    <submittedName>
        <fullName evidence="1">Uncharacterized protein</fullName>
    </submittedName>
</protein>
<accession>A0ABW7AL29</accession>
<evidence type="ECO:0000313" key="2">
    <source>
        <dbReference type="Proteomes" id="UP001603978"/>
    </source>
</evidence>